<dbReference type="EMBL" id="DF973254">
    <property type="protein sequence ID" value="GAU22791.1"/>
    <property type="molecule type" value="Genomic_DNA"/>
</dbReference>
<dbReference type="SUPFAM" id="SSF56112">
    <property type="entry name" value="Protein kinase-like (PK-like)"/>
    <property type="match status" value="1"/>
</dbReference>
<keyword evidence="4" id="KW-0433">Leucine-rich repeat</keyword>
<dbReference type="InterPro" id="IPR017441">
    <property type="entry name" value="Protein_kinase_ATP_BS"/>
</dbReference>
<evidence type="ECO:0000256" key="2">
    <source>
        <dbReference type="ARBA" id="ARBA00004479"/>
    </source>
</evidence>
<evidence type="ECO:0000256" key="3">
    <source>
        <dbReference type="ARBA" id="ARBA00009592"/>
    </source>
</evidence>
<evidence type="ECO:0000256" key="8">
    <source>
        <dbReference type="ARBA" id="ARBA00022989"/>
    </source>
</evidence>
<dbReference type="SMART" id="SM00219">
    <property type="entry name" value="TyrKc"/>
    <property type="match status" value="1"/>
</dbReference>
<dbReference type="InterPro" id="IPR051716">
    <property type="entry name" value="Plant_RL_S/T_kinase"/>
</dbReference>
<dbReference type="AlphaFoldDB" id="A0A2Z6LTW6"/>
<dbReference type="PANTHER" id="PTHR48053">
    <property type="entry name" value="LEUCINE RICH REPEAT FAMILY PROTEIN, EXPRESSED"/>
    <property type="match status" value="1"/>
</dbReference>
<dbReference type="InterPro" id="IPR032675">
    <property type="entry name" value="LRR_dom_sf"/>
</dbReference>
<keyword evidence="15" id="KW-1185">Reference proteome</keyword>
<keyword evidence="5" id="KW-0812">Transmembrane</keyword>
<evidence type="ECO:0000313" key="15">
    <source>
        <dbReference type="Proteomes" id="UP000242715"/>
    </source>
</evidence>
<dbReference type="PANTHER" id="PTHR48053:SF109">
    <property type="entry name" value="PROTEIN KINASE DOMAIN-CONTAINING PROTEIN"/>
    <property type="match status" value="1"/>
</dbReference>
<evidence type="ECO:0000259" key="13">
    <source>
        <dbReference type="PROSITE" id="PS50011"/>
    </source>
</evidence>
<dbReference type="Gene3D" id="1.10.510.10">
    <property type="entry name" value="Transferase(Phosphotransferase) domain 1"/>
    <property type="match status" value="1"/>
</dbReference>
<keyword evidence="11" id="KW-0325">Glycoprotein</keyword>
<reference evidence="15" key="1">
    <citation type="journal article" date="2017" name="Front. Plant Sci.">
        <title>Climate Clever Clovers: New Paradigm to Reduce the Environmental Footprint of Ruminants by Breeding Low Methanogenic Forages Utilizing Haplotype Variation.</title>
        <authorList>
            <person name="Kaur P."/>
            <person name="Appels R."/>
            <person name="Bayer P.E."/>
            <person name="Keeble-Gagnere G."/>
            <person name="Wang J."/>
            <person name="Hirakawa H."/>
            <person name="Shirasawa K."/>
            <person name="Vercoe P."/>
            <person name="Stefanova K."/>
            <person name="Durmic Z."/>
            <person name="Nichols P."/>
            <person name="Revell C."/>
            <person name="Isobe S.N."/>
            <person name="Edwards D."/>
            <person name="Erskine W."/>
        </authorList>
    </citation>
    <scope>NUCLEOTIDE SEQUENCE [LARGE SCALE GENOMIC DNA]</scope>
    <source>
        <strain evidence="15">cv. Daliak</strain>
    </source>
</reference>
<comment type="similarity">
    <text evidence="3">Belongs to the RLP family.</text>
</comment>
<evidence type="ECO:0000256" key="9">
    <source>
        <dbReference type="ARBA" id="ARBA00023136"/>
    </source>
</evidence>
<dbReference type="Pfam" id="PF00560">
    <property type="entry name" value="LRR_1"/>
    <property type="match status" value="3"/>
</dbReference>
<gene>
    <name evidence="14" type="ORF">TSUD_142310</name>
</gene>
<evidence type="ECO:0000256" key="4">
    <source>
        <dbReference type="ARBA" id="ARBA00022614"/>
    </source>
</evidence>
<dbReference type="GO" id="GO:0004713">
    <property type="term" value="F:protein tyrosine kinase activity"/>
    <property type="evidence" value="ECO:0007669"/>
    <property type="project" value="InterPro"/>
</dbReference>
<dbReference type="Pfam" id="PF00069">
    <property type="entry name" value="Pkinase"/>
    <property type="match status" value="1"/>
</dbReference>
<dbReference type="InterPro" id="IPR000719">
    <property type="entry name" value="Prot_kinase_dom"/>
</dbReference>
<keyword evidence="12" id="KW-0067">ATP-binding</keyword>
<sequence length="395" mass="44312">MNNFKGRVPIGVSSWTNVVEFKASKNYLNGSIPQELTNLPKLETLLLDQNQFKGSLPNDMISWKSLVTLNLSQNQLNGHIPISIGHLPSLGVLDLSENQFTGEIPSILPRITNLNLSSNFLTGRVPSEFENSAFDRSFLNNSGLCADTPTLSVTLCNFGLKKSTKTSHWKQALENSWKLISFQRLSFTESNIVSSLAEQNIIGSGGFGTVYRVPVDGLGYVAVKKITSNRKLRKKLETSFRAEVEILRNIRHRNIVKLLCCISNEDSMMLVFGVILLELTTGKEATYGDEHSSLVEWSWRHVHVGSNIEDLLDKDFVEQSYLDEMCCIFKLGIMCTTTFPSSRPSMKEVLNILLRSEGGIVFGERNVIVREYDDAPFLKNSKRDSRLDFVDSDSD</sequence>
<evidence type="ECO:0000256" key="5">
    <source>
        <dbReference type="ARBA" id="ARBA00022692"/>
    </source>
</evidence>
<evidence type="ECO:0000313" key="14">
    <source>
        <dbReference type="EMBL" id="GAU22791.1"/>
    </source>
</evidence>
<dbReference type="OrthoDB" id="4062651at2759"/>
<dbReference type="GO" id="GO:0005524">
    <property type="term" value="F:ATP binding"/>
    <property type="evidence" value="ECO:0007669"/>
    <property type="project" value="UniProtKB-UniRule"/>
</dbReference>
<protein>
    <recommendedName>
        <fullName evidence="13">Protein kinase domain-containing protein</fullName>
    </recommendedName>
</protein>
<keyword evidence="10" id="KW-0675">Receptor</keyword>
<dbReference type="Gene3D" id="3.30.200.20">
    <property type="entry name" value="Phosphorylase Kinase, domain 1"/>
    <property type="match status" value="1"/>
</dbReference>
<feature type="domain" description="Protein kinase" evidence="13">
    <location>
        <begin position="196"/>
        <end position="395"/>
    </location>
</feature>
<comment type="subcellular location">
    <subcellularLocation>
        <location evidence="1">Cell membrane</location>
    </subcellularLocation>
    <subcellularLocation>
        <location evidence="2">Membrane</location>
        <topology evidence="2">Single-pass type I membrane protein</topology>
    </subcellularLocation>
</comment>
<keyword evidence="8" id="KW-1133">Transmembrane helix</keyword>
<dbReference type="SUPFAM" id="SSF52058">
    <property type="entry name" value="L domain-like"/>
    <property type="match status" value="1"/>
</dbReference>
<dbReference type="FunFam" id="3.80.10.10:FF:000111">
    <property type="entry name" value="LRR receptor-like serine/threonine-protein kinase ERECTA"/>
    <property type="match status" value="1"/>
</dbReference>
<accession>A0A2Z6LTW6</accession>
<dbReference type="InterPro" id="IPR020635">
    <property type="entry name" value="Tyr_kinase_cat_dom"/>
</dbReference>
<dbReference type="Proteomes" id="UP000242715">
    <property type="component" value="Unassembled WGS sequence"/>
</dbReference>
<evidence type="ECO:0000256" key="12">
    <source>
        <dbReference type="PROSITE-ProRule" id="PRU10141"/>
    </source>
</evidence>
<evidence type="ECO:0000256" key="11">
    <source>
        <dbReference type="ARBA" id="ARBA00023180"/>
    </source>
</evidence>
<keyword evidence="12" id="KW-0547">Nucleotide-binding</keyword>
<keyword evidence="9" id="KW-0472">Membrane</keyword>
<evidence type="ECO:0000256" key="7">
    <source>
        <dbReference type="ARBA" id="ARBA00022737"/>
    </source>
</evidence>
<dbReference type="InterPro" id="IPR001611">
    <property type="entry name" value="Leu-rich_rpt"/>
</dbReference>
<dbReference type="Gene3D" id="3.80.10.10">
    <property type="entry name" value="Ribonuclease Inhibitor"/>
    <property type="match status" value="1"/>
</dbReference>
<evidence type="ECO:0000256" key="10">
    <source>
        <dbReference type="ARBA" id="ARBA00023170"/>
    </source>
</evidence>
<keyword evidence="6" id="KW-0732">Signal</keyword>
<feature type="binding site" evidence="12">
    <location>
        <position position="225"/>
    </location>
    <ligand>
        <name>ATP</name>
        <dbReference type="ChEBI" id="CHEBI:30616"/>
    </ligand>
</feature>
<keyword evidence="7" id="KW-0677">Repeat</keyword>
<proteinExistence type="inferred from homology"/>
<evidence type="ECO:0000256" key="1">
    <source>
        <dbReference type="ARBA" id="ARBA00004236"/>
    </source>
</evidence>
<dbReference type="InterPro" id="IPR011009">
    <property type="entry name" value="Kinase-like_dom_sf"/>
</dbReference>
<dbReference type="PROSITE" id="PS50011">
    <property type="entry name" value="PROTEIN_KINASE_DOM"/>
    <property type="match status" value="1"/>
</dbReference>
<name>A0A2Z6LTW6_TRISU</name>
<dbReference type="GO" id="GO:0005886">
    <property type="term" value="C:plasma membrane"/>
    <property type="evidence" value="ECO:0007669"/>
    <property type="project" value="UniProtKB-SubCell"/>
</dbReference>
<dbReference type="PROSITE" id="PS00107">
    <property type="entry name" value="PROTEIN_KINASE_ATP"/>
    <property type="match status" value="1"/>
</dbReference>
<evidence type="ECO:0000256" key="6">
    <source>
        <dbReference type="ARBA" id="ARBA00022729"/>
    </source>
</evidence>
<organism evidence="14 15">
    <name type="scientific">Trifolium subterraneum</name>
    <name type="common">Subterranean clover</name>
    <dbReference type="NCBI Taxonomy" id="3900"/>
    <lineage>
        <taxon>Eukaryota</taxon>
        <taxon>Viridiplantae</taxon>
        <taxon>Streptophyta</taxon>
        <taxon>Embryophyta</taxon>
        <taxon>Tracheophyta</taxon>
        <taxon>Spermatophyta</taxon>
        <taxon>Magnoliopsida</taxon>
        <taxon>eudicotyledons</taxon>
        <taxon>Gunneridae</taxon>
        <taxon>Pentapetalae</taxon>
        <taxon>rosids</taxon>
        <taxon>fabids</taxon>
        <taxon>Fabales</taxon>
        <taxon>Fabaceae</taxon>
        <taxon>Papilionoideae</taxon>
        <taxon>50 kb inversion clade</taxon>
        <taxon>NPAAA clade</taxon>
        <taxon>Hologalegina</taxon>
        <taxon>IRL clade</taxon>
        <taxon>Trifolieae</taxon>
        <taxon>Trifolium</taxon>
    </lineage>
</organism>